<comment type="caution">
    <text evidence="2">The sequence shown here is derived from an EMBL/GenBank/DDBJ whole genome shotgun (WGS) entry which is preliminary data.</text>
</comment>
<organism evidence="2 3">
    <name type="scientific">Geranomyces variabilis</name>
    <dbReference type="NCBI Taxonomy" id="109894"/>
    <lineage>
        <taxon>Eukaryota</taxon>
        <taxon>Fungi</taxon>
        <taxon>Fungi incertae sedis</taxon>
        <taxon>Chytridiomycota</taxon>
        <taxon>Chytridiomycota incertae sedis</taxon>
        <taxon>Chytridiomycetes</taxon>
        <taxon>Spizellomycetales</taxon>
        <taxon>Powellomycetaceae</taxon>
        <taxon>Geranomyces</taxon>
    </lineage>
</organism>
<reference evidence="2" key="1">
    <citation type="submission" date="2020-05" db="EMBL/GenBank/DDBJ databases">
        <title>Phylogenomic resolution of chytrid fungi.</title>
        <authorList>
            <person name="Stajich J.E."/>
            <person name="Amses K."/>
            <person name="Simmons R."/>
            <person name="Seto K."/>
            <person name="Myers J."/>
            <person name="Bonds A."/>
            <person name="Quandt C.A."/>
            <person name="Barry K."/>
            <person name="Liu P."/>
            <person name="Grigoriev I."/>
            <person name="Longcore J.E."/>
            <person name="James T.Y."/>
        </authorList>
    </citation>
    <scope>NUCLEOTIDE SEQUENCE</scope>
    <source>
        <strain evidence="2">JEL0379</strain>
    </source>
</reference>
<proteinExistence type="predicted"/>
<evidence type="ECO:0000313" key="2">
    <source>
        <dbReference type="EMBL" id="KAJ3168403.1"/>
    </source>
</evidence>
<dbReference type="AlphaFoldDB" id="A0AAD5TD74"/>
<accession>A0AAD5TD74</accession>
<feature type="region of interest" description="Disordered" evidence="1">
    <location>
        <begin position="1"/>
        <end position="28"/>
    </location>
</feature>
<keyword evidence="3" id="KW-1185">Reference proteome</keyword>
<evidence type="ECO:0000313" key="3">
    <source>
        <dbReference type="Proteomes" id="UP001212152"/>
    </source>
</evidence>
<protein>
    <submittedName>
        <fullName evidence="2">Uncharacterized protein</fullName>
    </submittedName>
</protein>
<feature type="region of interest" description="Disordered" evidence="1">
    <location>
        <begin position="136"/>
        <end position="163"/>
    </location>
</feature>
<feature type="compositionally biased region" description="Polar residues" evidence="1">
    <location>
        <begin position="9"/>
        <end position="18"/>
    </location>
</feature>
<evidence type="ECO:0000256" key="1">
    <source>
        <dbReference type="SAM" id="MobiDB-lite"/>
    </source>
</evidence>
<gene>
    <name evidence="2" type="ORF">HDU87_001167</name>
</gene>
<sequence>MSALPDQVQLPSSPTLRTAASGRYPSALPKHVQAPNELTRRESDNLLENKPFGPETFFFASTNAATYPAFCDLLSQTEPSIRLIHINPTSPADCLLCMAADLGWVGFLFKFVLDYNITFGQGETIVRWHGRNPPCIPNPPLTPPSNESTTPSPPQASLAPAIM</sequence>
<dbReference type="Proteomes" id="UP001212152">
    <property type="component" value="Unassembled WGS sequence"/>
</dbReference>
<name>A0AAD5TD74_9FUNG</name>
<dbReference type="EMBL" id="JADGJQ010000121">
    <property type="protein sequence ID" value="KAJ3168403.1"/>
    <property type="molecule type" value="Genomic_DNA"/>
</dbReference>